<dbReference type="AlphaFoldDB" id="A0A8S1N0S0"/>
<name>A0A8S1N0S0_PARPR</name>
<reference evidence="1" key="1">
    <citation type="submission" date="2021-01" db="EMBL/GenBank/DDBJ databases">
        <authorList>
            <consortium name="Genoscope - CEA"/>
            <person name="William W."/>
        </authorList>
    </citation>
    <scope>NUCLEOTIDE SEQUENCE</scope>
</reference>
<gene>
    <name evidence="1" type="ORF">PPRIM_AZ9-3.1.T0770116</name>
</gene>
<evidence type="ECO:0000313" key="2">
    <source>
        <dbReference type="Proteomes" id="UP000688137"/>
    </source>
</evidence>
<organism evidence="1 2">
    <name type="scientific">Paramecium primaurelia</name>
    <dbReference type="NCBI Taxonomy" id="5886"/>
    <lineage>
        <taxon>Eukaryota</taxon>
        <taxon>Sar</taxon>
        <taxon>Alveolata</taxon>
        <taxon>Ciliophora</taxon>
        <taxon>Intramacronucleata</taxon>
        <taxon>Oligohymenophorea</taxon>
        <taxon>Peniculida</taxon>
        <taxon>Parameciidae</taxon>
        <taxon>Paramecium</taxon>
    </lineage>
</organism>
<sequence length="498" mass="59550">MISQVQDLYQLIYNKLVNKETIEPSLLTRLHTQIFLQNIEKNLELEEFYYDILRKHIQSHHSISPEQLEILVDIVYYLGIFINQQSLFTKAFQIIKENLIDNQPIIQNSLYLNILQACGSQNICLKQGHQFLNIDINNNYFKSRFLTPYLDSITQRIPKDNIIQFIQNEQYQIKLLHPESENYIIYNLKLFIIQQQLKTVDFKTNSQELLDLFTFLQIEDKYKYKLKQKLSNLEDKDNSINSFYQLAIKYKEFLSQYLDLDFDKFFQQFKVQLNNLQNFYQNEKHMLIVLNETIEEYLLKHDCLQNLLETQDENIGYFSQCMIQSIDHFVNLMMEKLFKLVSPYRSNFNLSLQSAKINKMSQYHHKQVDKYKLKELEKYLKIAQNSIRPLYLPFPQFISQTAEIISNIPNQLLQYLPKEQKKIYQLSAYGYAEVTYKQNYTLVLNTKQLVSLYHLINNNLKQIDQINFNLFKKLGLINAEGSINNDWQPTHKCLILFN</sequence>
<keyword evidence="2" id="KW-1185">Reference proteome</keyword>
<evidence type="ECO:0000313" key="1">
    <source>
        <dbReference type="EMBL" id="CAD8086827.1"/>
    </source>
</evidence>
<accession>A0A8S1N0S0</accession>
<dbReference type="EMBL" id="CAJJDM010000080">
    <property type="protein sequence ID" value="CAD8086827.1"/>
    <property type="molecule type" value="Genomic_DNA"/>
</dbReference>
<proteinExistence type="predicted"/>
<dbReference type="Proteomes" id="UP000688137">
    <property type="component" value="Unassembled WGS sequence"/>
</dbReference>
<protein>
    <submittedName>
        <fullName evidence="1">Uncharacterized protein</fullName>
    </submittedName>
</protein>
<comment type="caution">
    <text evidence="1">The sequence shown here is derived from an EMBL/GenBank/DDBJ whole genome shotgun (WGS) entry which is preliminary data.</text>
</comment>
<dbReference type="OMA" id="GSINNDW"/>